<accession>A0AAD7Z666</accession>
<organism evidence="1 2">
    <name type="scientific">Diploptera punctata</name>
    <name type="common">Pacific beetle cockroach</name>
    <dbReference type="NCBI Taxonomy" id="6984"/>
    <lineage>
        <taxon>Eukaryota</taxon>
        <taxon>Metazoa</taxon>
        <taxon>Ecdysozoa</taxon>
        <taxon>Arthropoda</taxon>
        <taxon>Hexapoda</taxon>
        <taxon>Insecta</taxon>
        <taxon>Pterygota</taxon>
        <taxon>Neoptera</taxon>
        <taxon>Polyneoptera</taxon>
        <taxon>Dictyoptera</taxon>
        <taxon>Blattodea</taxon>
        <taxon>Blaberoidea</taxon>
        <taxon>Blaberidae</taxon>
        <taxon>Diplopterinae</taxon>
        <taxon>Diploptera</taxon>
    </lineage>
</organism>
<evidence type="ECO:0000313" key="2">
    <source>
        <dbReference type="Proteomes" id="UP001233999"/>
    </source>
</evidence>
<name>A0AAD7Z666_DIPPU</name>
<protein>
    <submittedName>
        <fullName evidence="1">Uncharacterized protein</fullName>
    </submittedName>
</protein>
<feature type="non-terminal residue" evidence="1">
    <location>
        <position position="49"/>
    </location>
</feature>
<gene>
    <name evidence="1" type="ORF">L9F63_008238</name>
</gene>
<keyword evidence="2" id="KW-1185">Reference proteome</keyword>
<comment type="caution">
    <text evidence="1">The sequence shown here is derived from an EMBL/GenBank/DDBJ whole genome shotgun (WGS) entry which is preliminary data.</text>
</comment>
<dbReference type="Proteomes" id="UP001233999">
    <property type="component" value="Unassembled WGS sequence"/>
</dbReference>
<feature type="non-terminal residue" evidence="1">
    <location>
        <position position="1"/>
    </location>
</feature>
<dbReference type="EMBL" id="JASPKZ010010273">
    <property type="protein sequence ID" value="KAJ9574611.1"/>
    <property type="molecule type" value="Genomic_DNA"/>
</dbReference>
<sequence>WVSLRRVDGHMERLPKIRFIHKYRYTTLEIVKAKVVTVKVGEGKSLSRR</sequence>
<dbReference type="AlphaFoldDB" id="A0AAD7Z666"/>
<evidence type="ECO:0000313" key="1">
    <source>
        <dbReference type="EMBL" id="KAJ9574611.1"/>
    </source>
</evidence>
<reference evidence="1" key="1">
    <citation type="journal article" date="2023" name="IScience">
        <title>Live-bearing cockroach genome reveals convergent evolutionary mechanisms linked to viviparity in insects and beyond.</title>
        <authorList>
            <person name="Fouks B."/>
            <person name="Harrison M.C."/>
            <person name="Mikhailova A.A."/>
            <person name="Marchal E."/>
            <person name="English S."/>
            <person name="Carruthers M."/>
            <person name="Jennings E.C."/>
            <person name="Chiamaka E.L."/>
            <person name="Frigard R.A."/>
            <person name="Pippel M."/>
            <person name="Attardo G.M."/>
            <person name="Benoit J.B."/>
            <person name="Bornberg-Bauer E."/>
            <person name="Tobe S.S."/>
        </authorList>
    </citation>
    <scope>NUCLEOTIDE SEQUENCE</scope>
    <source>
        <strain evidence="1">Stay&amp;Tobe</strain>
    </source>
</reference>
<reference evidence="1" key="2">
    <citation type="submission" date="2023-05" db="EMBL/GenBank/DDBJ databases">
        <authorList>
            <person name="Fouks B."/>
        </authorList>
    </citation>
    <scope>NUCLEOTIDE SEQUENCE</scope>
    <source>
        <strain evidence="1">Stay&amp;Tobe</strain>
        <tissue evidence="1">Testes</tissue>
    </source>
</reference>
<proteinExistence type="predicted"/>